<evidence type="ECO:0000256" key="6">
    <source>
        <dbReference type="ARBA" id="ARBA00022679"/>
    </source>
</evidence>
<dbReference type="PRINTS" id="PR00344">
    <property type="entry name" value="BCTRLSENSOR"/>
</dbReference>
<keyword evidence="5" id="KW-0597">Phosphoprotein</keyword>
<dbReference type="Pfam" id="PF02518">
    <property type="entry name" value="HATPase_c"/>
    <property type="match status" value="1"/>
</dbReference>
<keyword evidence="12" id="KW-0902">Two-component regulatory system</keyword>
<keyword evidence="17" id="KW-1185">Reference proteome</keyword>
<dbReference type="InterPro" id="IPR050398">
    <property type="entry name" value="HssS/ArlS-like"/>
</dbReference>
<dbReference type="InterPro" id="IPR003594">
    <property type="entry name" value="HATPase_dom"/>
</dbReference>
<dbReference type="EMBL" id="BMWX01000002">
    <property type="protein sequence ID" value="GGZ21820.1"/>
    <property type="molecule type" value="Genomic_DNA"/>
</dbReference>
<evidence type="ECO:0000256" key="3">
    <source>
        <dbReference type="ARBA" id="ARBA00012438"/>
    </source>
</evidence>
<dbReference type="SUPFAM" id="SSF47384">
    <property type="entry name" value="Homodimeric domain of signal transducing histidine kinase"/>
    <property type="match status" value="1"/>
</dbReference>
<evidence type="ECO:0000256" key="2">
    <source>
        <dbReference type="ARBA" id="ARBA00004651"/>
    </source>
</evidence>
<evidence type="ECO:0000256" key="11">
    <source>
        <dbReference type="ARBA" id="ARBA00022989"/>
    </source>
</evidence>
<dbReference type="Gene3D" id="6.10.340.10">
    <property type="match status" value="1"/>
</dbReference>
<evidence type="ECO:0000256" key="8">
    <source>
        <dbReference type="ARBA" id="ARBA00022741"/>
    </source>
</evidence>
<dbReference type="Gene3D" id="1.10.287.130">
    <property type="match status" value="1"/>
</dbReference>
<keyword evidence="10" id="KW-0067">ATP-binding</keyword>
<dbReference type="InterPro" id="IPR005467">
    <property type="entry name" value="His_kinase_dom"/>
</dbReference>
<dbReference type="PANTHER" id="PTHR45528">
    <property type="entry name" value="SENSOR HISTIDINE KINASE CPXA"/>
    <property type="match status" value="1"/>
</dbReference>
<dbReference type="CDD" id="cd00082">
    <property type="entry name" value="HisKA"/>
    <property type="match status" value="1"/>
</dbReference>
<keyword evidence="4" id="KW-1003">Cell membrane</keyword>
<evidence type="ECO:0000256" key="10">
    <source>
        <dbReference type="ARBA" id="ARBA00022840"/>
    </source>
</evidence>
<keyword evidence="11 14" id="KW-1133">Transmembrane helix</keyword>
<feature type="transmembrane region" description="Helical" evidence="14">
    <location>
        <begin position="7"/>
        <end position="33"/>
    </location>
</feature>
<feature type="domain" description="Histidine kinase" evidence="15">
    <location>
        <begin position="242"/>
        <end position="459"/>
    </location>
</feature>
<dbReference type="GO" id="GO:0005524">
    <property type="term" value="F:ATP binding"/>
    <property type="evidence" value="ECO:0007669"/>
    <property type="project" value="UniProtKB-KW"/>
</dbReference>
<dbReference type="SUPFAM" id="SSF55874">
    <property type="entry name" value="ATPase domain of HSP90 chaperone/DNA topoisomerase II/histidine kinase"/>
    <property type="match status" value="1"/>
</dbReference>
<organism evidence="16 17">
    <name type="scientific">Echinicola pacifica</name>
    <dbReference type="NCBI Taxonomy" id="346377"/>
    <lineage>
        <taxon>Bacteria</taxon>
        <taxon>Pseudomonadati</taxon>
        <taxon>Bacteroidota</taxon>
        <taxon>Cytophagia</taxon>
        <taxon>Cytophagales</taxon>
        <taxon>Cyclobacteriaceae</taxon>
        <taxon>Echinicola</taxon>
    </lineage>
</organism>
<evidence type="ECO:0000256" key="4">
    <source>
        <dbReference type="ARBA" id="ARBA00022475"/>
    </source>
</evidence>
<dbReference type="PANTHER" id="PTHR45528:SF1">
    <property type="entry name" value="SENSOR HISTIDINE KINASE CPXA"/>
    <property type="match status" value="1"/>
</dbReference>
<evidence type="ECO:0000313" key="16">
    <source>
        <dbReference type="EMBL" id="GGZ21820.1"/>
    </source>
</evidence>
<keyword evidence="8" id="KW-0547">Nucleotide-binding</keyword>
<protein>
    <recommendedName>
        <fullName evidence="3">histidine kinase</fullName>
        <ecNumber evidence="3">2.7.13.3</ecNumber>
    </recommendedName>
</protein>
<name>A0A918UMZ4_9BACT</name>
<dbReference type="Proteomes" id="UP000619457">
    <property type="component" value="Unassembled WGS sequence"/>
</dbReference>
<dbReference type="SMART" id="SM00387">
    <property type="entry name" value="HATPase_c"/>
    <property type="match status" value="1"/>
</dbReference>
<accession>A0A918UMZ4</accession>
<evidence type="ECO:0000256" key="5">
    <source>
        <dbReference type="ARBA" id="ARBA00022553"/>
    </source>
</evidence>
<evidence type="ECO:0000256" key="7">
    <source>
        <dbReference type="ARBA" id="ARBA00022692"/>
    </source>
</evidence>
<dbReference type="InterPro" id="IPR004358">
    <property type="entry name" value="Sig_transdc_His_kin-like_C"/>
</dbReference>
<sequence length="459" mass="52428">MRIRNRILIYFVTAVTILAAVSLTAVFILFSAYREEEFQQRQKAKIILTINLISQYKEKSENLSKSMDELTINDFFDEKLMIFDDEKSLIFSSLDDLSIQESESILNALSPESIWLETKEGDYDVIGTYYDKDGKSFYAISKAYDEYGLTKLDFLKNTLSLIFIGILLTIVLISFFLSKKLAKPIDQLSEDINHFNFNPSENQLLTLPASGSLEIDQLYERFNQLLRRTNESMVFQKHAVQHISHELKTPISVLVSELERLKDQLGDDQLADQLSQLAYKAKFLGEIIHSLLQISKIEAGQELEMSSIRVDEILFDLMADLQTIRPDFFFDFQLDYEGDEMQEKQLEIMSNAVLLKQAFQNLLSNCIAYSDNKCATISVNCKSETEILVSISNSGPQLLENEKPLLFEHFFRGKNSQGKLGFGLGLVLTKKIIQLAGGTIHYESSISNKNIFSIKLPLR</sequence>
<reference evidence="16" key="1">
    <citation type="journal article" date="2014" name="Int. J. Syst. Evol. Microbiol.">
        <title>Complete genome sequence of Corynebacterium casei LMG S-19264T (=DSM 44701T), isolated from a smear-ripened cheese.</title>
        <authorList>
            <consortium name="US DOE Joint Genome Institute (JGI-PGF)"/>
            <person name="Walter F."/>
            <person name="Albersmeier A."/>
            <person name="Kalinowski J."/>
            <person name="Ruckert C."/>
        </authorList>
    </citation>
    <scope>NUCLEOTIDE SEQUENCE</scope>
    <source>
        <strain evidence="16">KCTC 12368</strain>
    </source>
</reference>
<evidence type="ECO:0000256" key="9">
    <source>
        <dbReference type="ARBA" id="ARBA00022777"/>
    </source>
</evidence>
<dbReference type="EC" id="2.7.13.3" evidence="3"/>
<evidence type="ECO:0000313" key="17">
    <source>
        <dbReference type="Proteomes" id="UP000619457"/>
    </source>
</evidence>
<evidence type="ECO:0000256" key="14">
    <source>
        <dbReference type="SAM" id="Phobius"/>
    </source>
</evidence>
<dbReference type="InterPro" id="IPR003661">
    <property type="entry name" value="HisK_dim/P_dom"/>
</dbReference>
<evidence type="ECO:0000256" key="1">
    <source>
        <dbReference type="ARBA" id="ARBA00000085"/>
    </source>
</evidence>
<dbReference type="SMART" id="SM00388">
    <property type="entry name" value="HisKA"/>
    <property type="match status" value="1"/>
</dbReference>
<dbReference type="Gene3D" id="3.30.565.10">
    <property type="entry name" value="Histidine kinase-like ATPase, C-terminal domain"/>
    <property type="match status" value="1"/>
</dbReference>
<dbReference type="Pfam" id="PF00512">
    <property type="entry name" value="HisKA"/>
    <property type="match status" value="1"/>
</dbReference>
<dbReference type="AlphaFoldDB" id="A0A918UMZ4"/>
<keyword evidence="6" id="KW-0808">Transferase</keyword>
<comment type="catalytic activity">
    <reaction evidence="1">
        <text>ATP + protein L-histidine = ADP + protein N-phospho-L-histidine.</text>
        <dbReference type="EC" id="2.7.13.3"/>
    </reaction>
</comment>
<reference evidence="16" key="2">
    <citation type="submission" date="2020-09" db="EMBL/GenBank/DDBJ databases">
        <authorList>
            <person name="Sun Q."/>
            <person name="Kim S."/>
        </authorList>
    </citation>
    <scope>NUCLEOTIDE SEQUENCE</scope>
    <source>
        <strain evidence="16">KCTC 12368</strain>
    </source>
</reference>
<feature type="transmembrane region" description="Helical" evidence="14">
    <location>
        <begin position="159"/>
        <end position="177"/>
    </location>
</feature>
<comment type="caution">
    <text evidence="16">The sequence shown here is derived from an EMBL/GenBank/DDBJ whole genome shotgun (WGS) entry which is preliminary data.</text>
</comment>
<dbReference type="GO" id="GO:0000155">
    <property type="term" value="F:phosphorelay sensor kinase activity"/>
    <property type="evidence" value="ECO:0007669"/>
    <property type="project" value="InterPro"/>
</dbReference>
<dbReference type="GO" id="GO:0005886">
    <property type="term" value="C:plasma membrane"/>
    <property type="evidence" value="ECO:0007669"/>
    <property type="project" value="UniProtKB-SubCell"/>
</dbReference>
<keyword evidence="13 14" id="KW-0472">Membrane</keyword>
<keyword evidence="7 14" id="KW-0812">Transmembrane</keyword>
<dbReference type="PROSITE" id="PS50109">
    <property type="entry name" value="HIS_KIN"/>
    <property type="match status" value="1"/>
</dbReference>
<keyword evidence="9 16" id="KW-0418">Kinase</keyword>
<evidence type="ECO:0000259" key="15">
    <source>
        <dbReference type="PROSITE" id="PS50109"/>
    </source>
</evidence>
<dbReference type="RefSeq" id="WP_018472126.1">
    <property type="nucleotide sequence ID" value="NZ_BMWX01000002.1"/>
</dbReference>
<evidence type="ECO:0000256" key="13">
    <source>
        <dbReference type="ARBA" id="ARBA00023136"/>
    </source>
</evidence>
<gene>
    <name evidence="16" type="ORF">GCM10007049_13220</name>
</gene>
<evidence type="ECO:0000256" key="12">
    <source>
        <dbReference type="ARBA" id="ARBA00023012"/>
    </source>
</evidence>
<dbReference type="InterPro" id="IPR036097">
    <property type="entry name" value="HisK_dim/P_sf"/>
</dbReference>
<dbReference type="InterPro" id="IPR036890">
    <property type="entry name" value="HATPase_C_sf"/>
</dbReference>
<proteinExistence type="predicted"/>
<comment type="subcellular location">
    <subcellularLocation>
        <location evidence="2">Cell membrane</location>
        <topology evidence="2">Multi-pass membrane protein</topology>
    </subcellularLocation>
</comment>